<evidence type="ECO:0000259" key="4">
    <source>
        <dbReference type="PROSITE" id="PS50949"/>
    </source>
</evidence>
<dbReference type="GO" id="GO:0003677">
    <property type="term" value="F:DNA binding"/>
    <property type="evidence" value="ECO:0007669"/>
    <property type="project" value="UniProtKB-KW"/>
</dbReference>
<evidence type="ECO:0000313" key="6">
    <source>
        <dbReference type="Proteomes" id="UP000198327"/>
    </source>
</evidence>
<evidence type="ECO:0000313" key="5">
    <source>
        <dbReference type="EMBL" id="SNT50996.1"/>
    </source>
</evidence>
<evidence type="ECO:0000256" key="2">
    <source>
        <dbReference type="ARBA" id="ARBA00023125"/>
    </source>
</evidence>
<dbReference type="AlphaFoldDB" id="A0A239N7V0"/>
<dbReference type="Gene3D" id="1.10.10.10">
    <property type="entry name" value="Winged helix-like DNA-binding domain superfamily/Winged helix DNA-binding domain"/>
    <property type="match status" value="1"/>
</dbReference>
<evidence type="ECO:0000256" key="3">
    <source>
        <dbReference type="ARBA" id="ARBA00023163"/>
    </source>
</evidence>
<sequence length="101" mass="11492">MTDQLCRSTADPLRSYTSQTKPSWVQTLTLRHWHAVPVYFQLATQLRELHERGVIASGELLPQLHSMASWTGVGRKTVRSALAVLESDCRLHRQGSDFRFA</sequence>
<keyword evidence="2" id="KW-0238">DNA-binding</keyword>
<evidence type="ECO:0000256" key="1">
    <source>
        <dbReference type="ARBA" id="ARBA00023015"/>
    </source>
</evidence>
<dbReference type="RefSeq" id="WP_176444550.1">
    <property type="nucleotide sequence ID" value="NZ_FZOW01000031.1"/>
</dbReference>
<keyword evidence="6" id="KW-1185">Reference proteome</keyword>
<dbReference type="InterPro" id="IPR000524">
    <property type="entry name" value="Tscrpt_reg_HTH_GntR"/>
</dbReference>
<gene>
    <name evidence="5" type="ORF">SAMN05421642_13136</name>
</gene>
<name>A0A239N7V0_9NOCA</name>
<dbReference type="InterPro" id="IPR036390">
    <property type="entry name" value="WH_DNA-bd_sf"/>
</dbReference>
<dbReference type="PROSITE" id="PS50949">
    <property type="entry name" value="HTH_GNTR"/>
    <property type="match status" value="1"/>
</dbReference>
<proteinExistence type="predicted"/>
<organism evidence="5 6">
    <name type="scientific">Rhodococcoides kyotonense</name>
    <dbReference type="NCBI Taxonomy" id="398843"/>
    <lineage>
        <taxon>Bacteria</taxon>
        <taxon>Bacillati</taxon>
        <taxon>Actinomycetota</taxon>
        <taxon>Actinomycetes</taxon>
        <taxon>Mycobacteriales</taxon>
        <taxon>Nocardiaceae</taxon>
        <taxon>Rhodococcoides</taxon>
    </lineage>
</organism>
<dbReference type="EMBL" id="FZOW01000031">
    <property type="protein sequence ID" value="SNT50996.1"/>
    <property type="molecule type" value="Genomic_DNA"/>
</dbReference>
<dbReference type="Proteomes" id="UP000198327">
    <property type="component" value="Unassembled WGS sequence"/>
</dbReference>
<protein>
    <submittedName>
        <fullName evidence="5">Regulatory protein, gntR family</fullName>
    </submittedName>
</protein>
<keyword evidence="3" id="KW-0804">Transcription</keyword>
<dbReference type="SUPFAM" id="SSF46785">
    <property type="entry name" value="Winged helix' DNA-binding domain"/>
    <property type="match status" value="1"/>
</dbReference>
<dbReference type="Pfam" id="PF00392">
    <property type="entry name" value="GntR"/>
    <property type="match status" value="1"/>
</dbReference>
<dbReference type="GO" id="GO:0003700">
    <property type="term" value="F:DNA-binding transcription factor activity"/>
    <property type="evidence" value="ECO:0007669"/>
    <property type="project" value="InterPro"/>
</dbReference>
<reference evidence="6" key="1">
    <citation type="submission" date="2017-06" db="EMBL/GenBank/DDBJ databases">
        <authorList>
            <person name="Varghese N."/>
            <person name="Submissions S."/>
        </authorList>
    </citation>
    <scope>NUCLEOTIDE SEQUENCE [LARGE SCALE GENOMIC DNA]</scope>
    <source>
        <strain evidence="6">JCM 23211</strain>
    </source>
</reference>
<feature type="domain" description="HTH gntR-type" evidence="4">
    <location>
        <begin position="36"/>
        <end position="101"/>
    </location>
</feature>
<accession>A0A239N7V0</accession>
<dbReference type="InterPro" id="IPR036388">
    <property type="entry name" value="WH-like_DNA-bd_sf"/>
</dbReference>
<keyword evidence="1" id="KW-0805">Transcription regulation</keyword>